<dbReference type="AlphaFoldDB" id="A0A7E4W7I9"/>
<evidence type="ECO:0000256" key="1">
    <source>
        <dbReference type="SAM" id="MobiDB-lite"/>
    </source>
</evidence>
<sequence length="102" mass="10994">MGESPAPGPASHPHHRLKLVSDVPSGLGLAASTSTHHNQQPHPHQPGLASTAFGVPNIPNPVNGMIKTYGTSHRSFQRPYSAKTVFFYKDGDNYFTVSVFTL</sequence>
<evidence type="ECO:0000313" key="3">
    <source>
        <dbReference type="WBParaSite" id="Pan_g7214.t1"/>
    </source>
</evidence>
<reference evidence="2" key="1">
    <citation type="journal article" date="2013" name="Genetics">
        <title>The draft genome and transcriptome of Panagrellus redivivus are shaped by the harsh demands of a free-living lifestyle.</title>
        <authorList>
            <person name="Srinivasan J."/>
            <person name="Dillman A.R."/>
            <person name="Macchietto M.G."/>
            <person name="Heikkinen L."/>
            <person name="Lakso M."/>
            <person name="Fracchia K.M."/>
            <person name="Antoshechkin I."/>
            <person name="Mortazavi A."/>
            <person name="Wong G."/>
            <person name="Sternberg P.W."/>
        </authorList>
    </citation>
    <scope>NUCLEOTIDE SEQUENCE [LARGE SCALE GENOMIC DNA]</scope>
    <source>
        <strain evidence="2">MT8872</strain>
    </source>
</reference>
<dbReference type="Proteomes" id="UP000492821">
    <property type="component" value="Unassembled WGS sequence"/>
</dbReference>
<evidence type="ECO:0000313" key="2">
    <source>
        <dbReference type="Proteomes" id="UP000492821"/>
    </source>
</evidence>
<organism evidence="2 3">
    <name type="scientific">Panagrellus redivivus</name>
    <name type="common">Microworm</name>
    <dbReference type="NCBI Taxonomy" id="6233"/>
    <lineage>
        <taxon>Eukaryota</taxon>
        <taxon>Metazoa</taxon>
        <taxon>Ecdysozoa</taxon>
        <taxon>Nematoda</taxon>
        <taxon>Chromadorea</taxon>
        <taxon>Rhabditida</taxon>
        <taxon>Tylenchina</taxon>
        <taxon>Panagrolaimomorpha</taxon>
        <taxon>Panagrolaimoidea</taxon>
        <taxon>Panagrolaimidae</taxon>
        <taxon>Panagrellus</taxon>
    </lineage>
</organism>
<reference evidence="3" key="2">
    <citation type="submission" date="2020-10" db="UniProtKB">
        <authorList>
            <consortium name="WormBaseParasite"/>
        </authorList>
    </citation>
    <scope>IDENTIFICATION</scope>
</reference>
<feature type="compositionally biased region" description="Low complexity" evidence="1">
    <location>
        <begin position="36"/>
        <end position="46"/>
    </location>
</feature>
<feature type="region of interest" description="Disordered" evidence="1">
    <location>
        <begin position="26"/>
        <end position="55"/>
    </location>
</feature>
<dbReference type="WBParaSite" id="Pan_g7214.t1">
    <property type="protein sequence ID" value="Pan_g7214.t1"/>
    <property type="gene ID" value="Pan_g7214"/>
</dbReference>
<keyword evidence="2" id="KW-1185">Reference proteome</keyword>
<protein>
    <submittedName>
        <fullName evidence="3">DM5 domain-containing protein</fullName>
    </submittedName>
</protein>
<accession>A0A7E4W7I9</accession>
<proteinExistence type="predicted"/>
<name>A0A7E4W7I9_PANRE</name>